<dbReference type="Gene3D" id="2.160.10.10">
    <property type="entry name" value="Hexapeptide repeat proteins"/>
    <property type="match status" value="1"/>
</dbReference>
<comment type="caution">
    <text evidence="1">The sequence shown here is derived from an EMBL/GenBank/DDBJ whole genome shotgun (WGS) entry which is preliminary data.</text>
</comment>
<name>A0A939DRJ9_9ALTE</name>
<dbReference type="InterPro" id="IPR051159">
    <property type="entry name" value="Hexapeptide_acetyltransf"/>
</dbReference>
<sequence>MRVNMSKASQPKMVSLRNKVRNTLVEINLFILRKIFKITIGVDTIVSLKAFLDKTNPKGLSIGSHSYIAAEAMVLTHDYINKKHCRTTIGDNVFLGARCIVLPGVTIVSNVVVAAGAVVTKDVLQSNVIVAGNPAEIVSSDLKIGRHGQKMH</sequence>
<dbReference type="GO" id="GO:0016746">
    <property type="term" value="F:acyltransferase activity"/>
    <property type="evidence" value="ECO:0007669"/>
    <property type="project" value="UniProtKB-KW"/>
</dbReference>
<evidence type="ECO:0000313" key="1">
    <source>
        <dbReference type="EMBL" id="MBN7827512.1"/>
    </source>
</evidence>
<dbReference type="EMBL" id="JAFKCV010000019">
    <property type="protein sequence ID" value="MBN7827512.1"/>
    <property type="molecule type" value="Genomic_DNA"/>
</dbReference>
<proteinExistence type="predicted"/>
<accession>A0A939DRJ9</accession>
<dbReference type="AlphaFoldDB" id="A0A939DRJ9"/>
<keyword evidence="1" id="KW-0012">Acyltransferase</keyword>
<dbReference type="PANTHER" id="PTHR23416">
    <property type="entry name" value="SIALIC ACID SYNTHASE-RELATED"/>
    <property type="match status" value="1"/>
</dbReference>
<evidence type="ECO:0000313" key="2">
    <source>
        <dbReference type="Proteomes" id="UP000664654"/>
    </source>
</evidence>
<dbReference type="SUPFAM" id="SSF51161">
    <property type="entry name" value="Trimeric LpxA-like enzymes"/>
    <property type="match status" value="1"/>
</dbReference>
<gene>
    <name evidence="1" type="ORF">J0A66_19940</name>
</gene>
<keyword evidence="2" id="KW-1185">Reference proteome</keyword>
<protein>
    <submittedName>
        <fullName evidence="1">Acyltransferase</fullName>
    </submittedName>
</protein>
<dbReference type="Proteomes" id="UP000664654">
    <property type="component" value="Unassembled WGS sequence"/>
</dbReference>
<organism evidence="1 2">
    <name type="scientific">Bowmanella dokdonensis</name>
    <dbReference type="NCBI Taxonomy" id="751969"/>
    <lineage>
        <taxon>Bacteria</taxon>
        <taxon>Pseudomonadati</taxon>
        <taxon>Pseudomonadota</taxon>
        <taxon>Gammaproteobacteria</taxon>
        <taxon>Alteromonadales</taxon>
        <taxon>Alteromonadaceae</taxon>
        <taxon>Bowmanella</taxon>
    </lineage>
</organism>
<dbReference type="InterPro" id="IPR001451">
    <property type="entry name" value="Hexapep"/>
</dbReference>
<dbReference type="Pfam" id="PF14602">
    <property type="entry name" value="Hexapep_2"/>
    <property type="match status" value="1"/>
</dbReference>
<reference evidence="1" key="1">
    <citation type="submission" date="2021-03" db="EMBL/GenBank/DDBJ databases">
        <title>novel species isolated from a fishpond in China.</title>
        <authorList>
            <person name="Lu H."/>
            <person name="Cai Z."/>
        </authorList>
    </citation>
    <scope>NUCLEOTIDE SEQUENCE</scope>
    <source>
        <strain evidence="1">JCM 30855</strain>
    </source>
</reference>
<keyword evidence="1" id="KW-0808">Transferase</keyword>
<dbReference type="InterPro" id="IPR011004">
    <property type="entry name" value="Trimer_LpxA-like_sf"/>
</dbReference>